<evidence type="ECO:0000256" key="17">
    <source>
        <dbReference type="SAM" id="Coils"/>
    </source>
</evidence>
<comment type="catalytic activity">
    <reaction evidence="1 12 15 16">
        <text>Thiol-dependent hydrolysis of ester, thioester, amide, peptide and isopeptide bonds formed by the C-terminal Gly of ubiquitin (a 76-residue protein attached to proteins as an intracellular targeting signal).</text>
        <dbReference type="EC" id="3.4.19.12"/>
    </reaction>
</comment>
<keyword evidence="8 12" id="KW-0378">Hydrolase</keyword>
<dbReference type="FunFam" id="1.20.58.860:FF:000003">
    <property type="entry name" value="Ubiquitin carboxyl-terminal hydrolase"/>
    <property type="match status" value="1"/>
</dbReference>
<dbReference type="GeneID" id="5892358"/>
<keyword evidence="5" id="KW-0963">Cytoplasm</keyword>
<dbReference type="GO" id="GO:0005737">
    <property type="term" value="C:cytoplasm"/>
    <property type="evidence" value="ECO:0000318"/>
    <property type="project" value="GO_Central"/>
</dbReference>
<dbReference type="Pfam" id="PF18031">
    <property type="entry name" value="UCH_C"/>
    <property type="match status" value="1"/>
</dbReference>
<dbReference type="SUPFAM" id="SSF54001">
    <property type="entry name" value="Cysteine proteinases"/>
    <property type="match status" value="1"/>
</dbReference>
<dbReference type="Pfam" id="PF01088">
    <property type="entry name" value="Peptidase_C12"/>
    <property type="match status" value="1"/>
</dbReference>
<keyword evidence="21" id="KW-1185">Reference proteome</keyword>
<dbReference type="InterPro" id="IPR036959">
    <property type="entry name" value="Peptidase_C12_UCH_sf"/>
</dbReference>
<evidence type="ECO:0000256" key="10">
    <source>
        <dbReference type="ARBA" id="ARBA00023242"/>
    </source>
</evidence>
<dbReference type="InterPro" id="IPR017390">
    <property type="entry name" value="Ubiquitinyl_hydrolase_UCH37"/>
</dbReference>
<reference evidence="20 21" key="1">
    <citation type="journal article" date="2008" name="Nature">
        <title>The genome of the choanoflagellate Monosiga brevicollis and the origin of metazoans.</title>
        <authorList>
            <consortium name="JGI Sequencing"/>
            <person name="King N."/>
            <person name="Westbrook M.J."/>
            <person name="Young S.L."/>
            <person name="Kuo A."/>
            <person name="Abedin M."/>
            <person name="Chapman J."/>
            <person name="Fairclough S."/>
            <person name="Hellsten U."/>
            <person name="Isogai Y."/>
            <person name="Letunic I."/>
            <person name="Marr M."/>
            <person name="Pincus D."/>
            <person name="Putnam N."/>
            <person name="Rokas A."/>
            <person name="Wright K.J."/>
            <person name="Zuzow R."/>
            <person name="Dirks W."/>
            <person name="Good M."/>
            <person name="Goodstein D."/>
            <person name="Lemons D."/>
            <person name="Li W."/>
            <person name="Lyons J.B."/>
            <person name="Morris A."/>
            <person name="Nichols S."/>
            <person name="Richter D.J."/>
            <person name="Salamov A."/>
            <person name="Bork P."/>
            <person name="Lim W.A."/>
            <person name="Manning G."/>
            <person name="Miller W.T."/>
            <person name="McGinnis W."/>
            <person name="Shapiro H."/>
            <person name="Tjian R."/>
            <person name="Grigoriev I.V."/>
            <person name="Rokhsar D."/>
        </authorList>
    </citation>
    <scope>NUCLEOTIDE SEQUENCE [LARGE SCALE GENOMIC DNA]</scope>
    <source>
        <strain evidence="21">MX1 / ATCC 50154</strain>
    </source>
</reference>
<dbReference type="STRING" id="81824.A9V2V6"/>
<dbReference type="GO" id="GO:0004843">
    <property type="term" value="F:cysteine-type deubiquitinase activity"/>
    <property type="evidence" value="ECO:0000318"/>
    <property type="project" value="GO_Central"/>
</dbReference>
<evidence type="ECO:0000256" key="18">
    <source>
        <dbReference type="SAM" id="MobiDB-lite"/>
    </source>
</evidence>
<dbReference type="PIRSF" id="PIRSF038120">
    <property type="entry name" value="Ubiquitinyl_hydrolase_UCH37"/>
    <property type="match status" value="1"/>
</dbReference>
<dbReference type="FunCoup" id="A9V2V6">
    <property type="interactions" value="1910"/>
</dbReference>
<keyword evidence="7 12" id="KW-0833">Ubl conjugation pathway</keyword>
<evidence type="ECO:0000256" key="8">
    <source>
        <dbReference type="ARBA" id="ARBA00022801"/>
    </source>
</evidence>
<evidence type="ECO:0000256" key="14">
    <source>
        <dbReference type="PIRSR" id="PIRSR038120-2"/>
    </source>
</evidence>
<evidence type="ECO:0000256" key="13">
    <source>
        <dbReference type="PIRSR" id="PIRSR038120-1"/>
    </source>
</evidence>
<feature type="active site" description="Nucleophile" evidence="13 15">
    <location>
        <position position="85"/>
    </location>
</feature>
<accession>A9V2V6</accession>
<feature type="site" description="Important for enzyme activity" evidence="14 15">
    <location>
        <position position="174"/>
    </location>
</feature>
<dbReference type="CDD" id="cd09617">
    <property type="entry name" value="Peptidase_C12_UCH37_BAP1"/>
    <property type="match status" value="1"/>
</dbReference>
<evidence type="ECO:0000256" key="7">
    <source>
        <dbReference type="ARBA" id="ARBA00022786"/>
    </source>
</evidence>
<protein>
    <recommendedName>
        <fullName evidence="12 16">Ubiquitin carboxyl-terminal hydrolase</fullName>
        <ecNumber evidence="12 16">3.4.19.12</ecNumber>
    </recommendedName>
</protein>
<evidence type="ECO:0000256" key="4">
    <source>
        <dbReference type="ARBA" id="ARBA00009326"/>
    </source>
</evidence>
<dbReference type="GO" id="GO:0006511">
    <property type="term" value="P:ubiquitin-dependent protein catabolic process"/>
    <property type="evidence" value="ECO:0007669"/>
    <property type="project" value="UniProtKB-UniRule"/>
</dbReference>
<dbReference type="GO" id="GO:0005634">
    <property type="term" value="C:nucleus"/>
    <property type="evidence" value="ECO:0007669"/>
    <property type="project" value="UniProtKB-SubCell"/>
</dbReference>
<dbReference type="PROSITE" id="PS52048">
    <property type="entry name" value="UCH_DOMAIN"/>
    <property type="match status" value="1"/>
</dbReference>
<dbReference type="AlphaFoldDB" id="A9V2V6"/>
<comment type="function">
    <text evidence="11">Ubiquitin-protein hydrolase involved in the release of ubiquitin attached via both peptide and isopeptide linkages. Able to cleave 'Lys-48'-linked polyubiquitin chains. Involved in the direct or indirect regulation of AUX/IAA proteins stability. Acts as a linker between the TREX-2 complex and 26S proteasome.</text>
</comment>
<name>A9V2V6_MONBE</name>
<evidence type="ECO:0000256" key="1">
    <source>
        <dbReference type="ARBA" id="ARBA00000707"/>
    </source>
</evidence>
<dbReference type="Gene3D" id="1.20.58.860">
    <property type="match status" value="1"/>
</dbReference>
<feature type="region of interest" description="Disordered" evidence="18">
    <location>
        <begin position="309"/>
        <end position="328"/>
    </location>
</feature>
<dbReference type="PANTHER" id="PTHR10589">
    <property type="entry name" value="UBIQUITIN CARBOXYL-TERMINAL HYDROLASE"/>
    <property type="match status" value="1"/>
</dbReference>
<evidence type="ECO:0000256" key="15">
    <source>
        <dbReference type="PROSITE-ProRule" id="PRU01393"/>
    </source>
</evidence>
<evidence type="ECO:0000256" key="3">
    <source>
        <dbReference type="ARBA" id="ARBA00004496"/>
    </source>
</evidence>
<dbReference type="PANTHER" id="PTHR10589:SF16">
    <property type="entry name" value="UBIQUITIN CARBOXYL-TERMINAL HYDROLASE ISOZYME L5"/>
    <property type="match status" value="1"/>
</dbReference>
<dbReference type="InterPro" id="IPR001578">
    <property type="entry name" value="Peptidase_C12_UCH"/>
</dbReference>
<proteinExistence type="inferred from homology"/>
<dbReference type="GO" id="GO:0009653">
    <property type="term" value="P:anatomical structure morphogenesis"/>
    <property type="evidence" value="ECO:0007669"/>
    <property type="project" value="UniProtKB-ARBA"/>
</dbReference>
<feature type="coiled-coil region" evidence="17">
    <location>
        <begin position="215"/>
        <end position="273"/>
    </location>
</feature>
<evidence type="ECO:0000256" key="6">
    <source>
        <dbReference type="ARBA" id="ARBA00022670"/>
    </source>
</evidence>
<dbReference type="InterPro" id="IPR041507">
    <property type="entry name" value="UCH_C"/>
</dbReference>
<evidence type="ECO:0000256" key="11">
    <source>
        <dbReference type="ARBA" id="ARBA00058356"/>
    </source>
</evidence>
<feature type="domain" description="UCH catalytic" evidence="19">
    <location>
        <begin position="4"/>
        <end position="219"/>
    </location>
</feature>
<dbReference type="PRINTS" id="PR00707">
    <property type="entry name" value="UBCTHYDRLASE"/>
</dbReference>
<dbReference type="GO" id="GO:1902494">
    <property type="term" value="C:catalytic complex"/>
    <property type="evidence" value="ECO:0007669"/>
    <property type="project" value="UniProtKB-ARBA"/>
</dbReference>
<dbReference type="PROSITE" id="PS52049">
    <property type="entry name" value="ULD"/>
    <property type="match status" value="1"/>
</dbReference>
<keyword evidence="17" id="KW-0175">Coiled coil</keyword>
<evidence type="ECO:0000256" key="9">
    <source>
        <dbReference type="ARBA" id="ARBA00022807"/>
    </source>
</evidence>
<dbReference type="KEGG" id="mbr:MONBRDRAFT_32982"/>
<organism evidence="20 21">
    <name type="scientific">Monosiga brevicollis</name>
    <name type="common">Choanoflagellate</name>
    <dbReference type="NCBI Taxonomy" id="81824"/>
    <lineage>
        <taxon>Eukaryota</taxon>
        <taxon>Choanoflagellata</taxon>
        <taxon>Craspedida</taxon>
        <taxon>Salpingoecidae</taxon>
        <taxon>Monosiga</taxon>
    </lineage>
</organism>
<evidence type="ECO:0000256" key="2">
    <source>
        <dbReference type="ARBA" id="ARBA00004123"/>
    </source>
</evidence>
<gene>
    <name evidence="20" type="ORF">MONBRDRAFT_32982</name>
</gene>
<dbReference type="MEROPS" id="C12.005"/>
<comment type="subcellular location">
    <subcellularLocation>
        <location evidence="3">Cytoplasm</location>
    </subcellularLocation>
    <subcellularLocation>
        <location evidence="2">Nucleus</location>
    </subcellularLocation>
</comment>
<dbReference type="Proteomes" id="UP000001357">
    <property type="component" value="Unassembled WGS sequence"/>
</dbReference>
<keyword evidence="6 12" id="KW-0645">Protease</keyword>
<keyword evidence="9 12" id="KW-0788">Thiol protease</keyword>
<keyword evidence="10" id="KW-0539">Nucleus</keyword>
<dbReference type="EC" id="3.4.19.12" evidence="12 16"/>
<dbReference type="GO" id="GO:0016579">
    <property type="term" value="P:protein deubiquitination"/>
    <property type="evidence" value="ECO:0007669"/>
    <property type="project" value="InterPro"/>
</dbReference>
<dbReference type="Gene3D" id="3.40.532.10">
    <property type="entry name" value="Peptidase C12, ubiquitin carboxyl-terminal hydrolase"/>
    <property type="match status" value="1"/>
</dbReference>
<evidence type="ECO:0000256" key="16">
    <source>
        <dbReference type="RuleBase" id="RU361215"/>
    </source>
</evidence>
<dbReference type="EMBL" id="CH991556">
    <property type="protein sequence ID" value="EDQ88079.1"/>
    <property type="molecule type" value="Genomic_DNA"/>
</dbReference>
<dbReference type="OMA" id="YIQYEIQ"/>
<evidence type="ECO:0000313" key="21">
    <source>
        <dbReference type="Proteomes" id="UP000001357"/>
    </source>
</evidence>
<dbReference type="FunFam" id="3.40.532.10:FF:000003">
    <property type="entry name" value="Ubiquitin carboxyl-terminal hydrolase"/>
    <property type="match status" value="1"/>
</dbReference>
<evidence type="ECO:0000256" key="12">
    <source>
        <dbReference type="PIRNR" id="PIRNR038120"/>
    </source>
</evidence>
<evidence type="ECO:0000256" key="5">
    <source>
        <dbReference type="ARBA" id="ARBA00022490"/>
    </source>
</evidence>
<evidence type="ECO:0000259" key="19">
    <source>
        <dbReference type="PROSITE" id="PS52048"/>
    </source>
</evidence>
<feature type="site" description="Transition state stabilizer" evidence="15">
    <location>
        <position position="79"/>
    </location>
</feature>
<comment type="similarity">
    <text evidence="4 12 15 16">Belongs to the peptidase C12 family.</text>
</comment>
<dbReference type="RefSeq" id="XP_001747155.1">
    <property type="nucleotide sequence ID" value="XM_001747103.1"/>
</dbReference>
<dbReference type="eggNOG" id="KOG2778">
    <property type="taxonomic scope" value="Eukaryota"/>
</dbReference>
<evidence type="ECO:0000313" key="20">
    <source>
        <dbReference type="EMBL" id="EDQ88079.1"/>
    </source>
</evidence>
<dbReference type="InParanoid" id="A9V2V6"/>
<feature type="active site" description="Proton donor" evidence="13 15">
    <location>
        <position position="159"/>
    </location>
</feature>
<dbReference type="InterPro" id="IPR038765">
    <property type="entry name" value="Papain-like_cys_pep_sf"/>
</dbReference>
<sequence length="328" mass="37396">MAGRWCLMESDPGVFTDLIEGVGVKGVQVEELWALDVDALKQLAPVYGLVFLFKFTPEAHKSETQPIDYKIPGLFFAHQVINNACATQAILSILLNAPDIELGEHLTGFKSFANELDPETAGLAISNSEELRTVHNSFSRQETFTMEEKVADKDDDVYHFIAYVPHGGRLYELDGLQRGPIDHGPVGEEWVETVVPVLQKRIERYTSTEIRFNLMAVCRDRREALEEEKENAESMALSLPEASPEAAEWQAKAAEFEAQLQQEHAKRQNWKDENRRRKHNYIPFILELMRSLAREKRLQPLVAEAKRKAVERLDQQKRTGTEPKTPKQ</sequence>